<dbReference type="EMBL" id="QKYT01000308">
    <property type="protein sequence ID" value="RIA87441.1"/>
    <property type="molecule type" value="Genomic_DNA"/>
</dbReference>
<comment type="caution">
    <text evidence="2">The sequence shown here is derived from an EMBL/GenBank/DDBJ whole genome shotgun (WGS) entry which is preliminary data.</text>
</comment>
<dbReference type="Proteomes" id="UP000265703">
    <property type="component" value="Unassembled WGS sequence"/>
</dbReference>
<reference evidence="2 3" key="1">
    <citation type="submission" date="2018-06" db="EMBL/GenBank/DDBJ databases">
        <title>Comparative genomics reveals the genomic features of Rhizophagus irregularis, R. cerebriforme, R. diaphanum and Gigaspora rosea, and their symbiotic lifestyle signature.</title>
        <authorList>
            <person name="Morin E."/>
            <person name="San Clemente H."/>
            <person name="Chen E.C.H."/>
            <person name="De La Providencia I."/>
            <person name="Hainaut M."/>
            <person name="Kuo A."/>
            <person name="Kohler A."/>
            <person name="Murat C."/>
            <person name="Tang N."/>
            <person name="Roy S."/>
            <person name="Loubradou J."/>
            <person name="Henrissat B."/>
            <person name="Grigoriev I.V."/>
            <person name="Corradi N."/>
            <person name="Roux C."/>
            <person name="Martin F.M."/>
        </authorList>
    </citation>
    <scope>NUCLEOTIDE SEQUENCE [LARGE SCALE GENOMIC DNA]</scope>
    <source>
        <strain evidence="2 3">DAOM 227022</strain>
    </source>
</reference>
<sequence length="410" mass="47221">MSGYYYNNKVRYLNSNSDRNNYYHYSQNDQGTTYRNDNGLTSHRSYNEQSHGYFNNDQDSYRNYSDNKNLSCQRNNFDGSPHSQQDYENQVISHTNSYDTRSQNRQSNINCTIRAGRMAKENVCTSFKVSDAPVDDILSSWGEPPSEICDWSTKTRQLIGNWNAASQDPSLLKGATQPDDDEIEWVISQNDFTTSDSPVSDNDEVEWVVSHNEFISSNLASTRPHTPLLFELLDEDNKKNVDRNNERNSRDQNHEENFFDDDDKNNYKGINFLPPLPIVPVSTINRPTSLPNIDRIFENDSLSSIQSFENLSKLAKSIWNDFASVPLDWANEQDVNLEEYLKVNGEKLRESSEESNKRNDIKLPERDLSSTANNQPFSSITKSTSRISRTEARRRSDARDYGYAATILHQ</sequence>
<accession>A0A397SX14</accession>
<evidence type="ECO:0000256" key="1">
    <source>
        <dbReference type="SAM" id="MobiDB-lite"/>
    </source>
</evidence>
<feature type="compositionally biased region" description="Basic and acidic residues" evidence="1">
    <location>
        <begin position="345"/>
        <end position="368"/>
    </location>
</feature>
<organism evidence="2 3">
    <name type="scientific">Glomus cerebriforme</name>
    <dbReference type="NCBI Taxonomy" id="658196"/>
    <lineage>
        <taxon>Eukaryota</taxon>
        <taxon>Fungi</taxon>
        <taxon>Fungi incertae sedis</taxon>
        <taxon>Mucoromycota</taxon>
        <taxon>Glomeromycotina</taxon>
        <taxon>Glomeromycetes</taxon>
        <taxon>Glomerales</taxon>
        <taxon>Glomeraceae</taxon>
        <taxon>Glomus</taxon>
    </lineage>
</organism>
<feature type="region of interest" description="Disordered" evidence="1">
    <location>
        <begin position="240"/>
        <end position="263"/>
    </location>
</feature>
<evidence type="ECO:0000313" key="2">
    <source>
        <dbReference type="EMBL" id="RIA87441.1"/>
    </source>
</evidence>
<dbReference type="AlphaFoldDB" id="A0A397SX14"/>
<keyword evidence="3" id="KW-1185">Reference proteome</keyword>
<gene>
    <name evidence="2" type="ORF">C1645_740114</name>
</gene>
<feature type="region of interest" description="Disordered" evidence="1">
    <location>
        <begin position="345"/>
        <end position="395"/>
    </location>
</feature>
<feature type="compositionally biased region" description="Basic and acidic residues" evidence="1">
    <location>
        <begin position="240"/>
        <end position="257"/>
    </location>
</feature>
<feature type="compositionally biased region" description="Low complexity" evidence="1">
    <location>
        <begin position="378"/>
        <end position="387"/>
    </location>
</feature>
<evidence type="ECO:0000313" key="3">
    <source>
        <dbReference type="Proteomes" id="UP000265703"/>
    </source>
</evidence>
<proteinExistence type="predicted"/>
<protein>
    <submittedName>
        <fullName evidence="2">Uncharacterized protein</fullName>
    </submittedName>
</protein>
<name>A0A397SX14_9GLOM</name>